<dbReference type="EMBL" id="SDMP01000002">
    <property type="protein sequence ID" value="RYR74584.1"/>
    <property type="molecule type" value="Genomic_DNA"/>
</dbReference>
<evidence type="ECO:0000313" key="2">
    <source>
        <dbReference type="EMBL" id="RYR74584.1"/>
    </source>
</evidence>
<reference evidence="2 3" key="1">
    <citation type="submission" date="2019-01" db="EMBL/GenBank/DDBJ databases">
        <title>Sequencing of cultivated peanut Arachis hypogaea provides insights into genome evolution and oil improvement.</title>
        <authorList>
            <person name="Chen X."/>
        </authorList>
    </citation>
    <scope>NUCLEOTIDE SEQUENCE [LARGE SCALE GENOMIC DNA]</scope>
    <source>
        <strain evidence="3">cv. Fuhuasheng</strain>
        <tissue evidence="2">Leaves</tissue>
    </source>
</reference>
<dbReference type="PANTHER" id="PTHR23272">
    <property type="entry name" value="BED FINGER-RELATED"/>
    <property type="match status" value="1"/>
</dbReference>
<dbReference type="PANTHER" id="PTHR23272:SF184">
    <property type="entry name" value="OS03G0311250 PROTEIN"/>
    <property type="match status" value="1"/>
</dbReference>
<name>A0A445EGN1_ARAHY</name>
<proteinExistence type="predicted"/>
<dbReference type="Proteomes" id="UP000289738">
    <property type="component" value="Chromosome A02"/>
</dbReference>
<sequence>MPVSTVALESTLSTGGRVLNNYRSSLISMTAEALICTQNWLQNSPKLVLEELIEDLKKLKLGMVKFRPKIFFITFE</sequence>
<evidence type="ECO:0000259" key="1">
    <source>
        <dbReference type="Pfam" id="PF05699"/>
    </source>
</evidence>
<gene>
    <name evidence="2" type="ORF">Ahy_A02g009301</name>
</gene>
<comment type="caution">
    <text evidence="2">The sequence shown here is derived from an EMBL/GenBank/DDBJ whole genome shotgun (WGS) entry which is preliminary data.</text>
</comment>
<protein>
    <recommendedName>
        <fullName evidence="1">HAT C-terminal dimerisation domain-containing protein</fullName>
    </recommendedName>
</protein>
<dbReference type="GO" id="GO:0046983">
    <property type="term" value="F:protein dimerization activity"/>
    <property type="evidence" value="ECO:0007669"/>
    <property type="project" value="InterPro"/>
</dbReference>
<dbReference type="AlphaFoldDB" id="A0A445EGN1"/>
<organism evidence="2 3">
    <name type="scientific">Arachis hypogaea</name>
    <name type="common">Peanut</name>
    <dbReference type="NCBI Taxonomy" id="3818"/>
    <lineage>
        <taxon>Eukaryota</taxon>
        <taxon>Viridiplantae</taxon>
        <taxon>Streptophyta</taxon>
        <taxon>Embryophyta</taxon>
        <taxon>Tracheophyta</taxon>
        <taxon>Spermatophyta</taxon>
        <taxon>Magnoliopsida</taxon>
        <taxon>eudicotyledons</taxon>
        <taxon>Gunneridae</taxon>
        <taxon>Pentapetalae</taxon>
        <taxon>rosids</taxon>
        <taxon>fabids</taxon>
        <taxon>Fabales</taxon>
        <taxon>Fabaceae</taxon>
        <taxon>Papilionoideae</taxon>
        <taxon>50 kb inversion clade</taxon>
        <taxon>dalbergioids sensu lato</taxon>
        <taxon>Dalbergieae</taxon>
        <taxon>Pterocarpus clade</taxon>
        <taxon>Arachis</taxon>
    </lineage>
</organism>
<keyword evidence="3" id="KW-1185">Reference proteome</keyword>
<feature type="domain" description="HAT C-terminal dimerisation" evidence="1">
    <location>
        <begin position="1"/>
        <end position="41"/>
    </location>
</feature>
<dbReference type="InterPro" id="IPR008906">
    <property type="entry name" value="HATC_C_dom"/>
</dbReference>
<evidence type="ECO:0000313" key="3">
    <source>
        <dbReference type="Proteomes" id="UP000289738"/>
    </source>
</evidence>
<accession>A0A445EGN1</accession>
<dbReference type="Pfam" id="PF05699">
    <property type="entry name" value="Dimer_Tnp_hAT"/>
    <property type="match status" value="1"/>
</dbReference>